<dbReference type="Proteomes" id="UP000635278">
    <property type="component" value="Unassembled WGS sequence"/>
</dbReference>
<dbReference type="InterPro" id="IPR002696">
    <property type="entry name" value="Membr_insert_effic_factor_YidD"/>
</dbReference>
<dbReference type="Pfam" id="PF01809">
    <property type="entry name" value="YidD"/>
    <property type="match status" value="1"/>
</dbReference>
<dbReference type="SMART" id="SM01234">
    <property type="entry name" value="Haemolytic"/>
    <property type="match status" value="1"/>
</dbReference>
<reference evidence="3 4" key="1">
    <citation type="journal article" date="2020" name="Int. J. Syst. Evol. Microbiol.">
        <title>Novel acetic acid bacteria from cider fermentations: Acetobacter conturbans sp. nov. and Acetobacter fallax sp. nov.</title>
        <authorList>
            <person name="Sombolestani A.S."/>
            <person name="Cleenwerck I."/>
            <person name="Cnockaert M."/>
            <person name="Borremans W."/>
            <person name="Wieme A.D."/>
            <person name="De Vuyst L."/>
            <person name="Vandamme P."/>
        </authorList>
    </citation>
    <scope>NUCLEOTIDE SEQUENCE [LARGE SCALE GENOMIC DNA]</scope>
    <source>
        <strain evidence="3 4">LMG 30640</strain>
    </source>
</reference>
<protein>
    <recommendedName>
        <fullName evidence="1">Putative membrane protein insertion efficiency factor</fullName>
    </recommendedName>
</protein>
<proteinExistence type="inferred from homology"/>
<comment type="similarity">
    <text evidence="1">Belongs to the UPF0161 family.</text>
</comment>
<dbReference type="EMBL" id="WOTB01000002">
    <property type="protein sequence ID" value="NHN83435.1"/>
    <property type="molecule type" value="Genomic_DNA"/>
</dbReference>
<evidence type="ECO:0000256" key="1">
    <source>
        <dbReference type="HAMAP-Rule" id="MF_00386"/>
    </source>
</evidence>
<organism evidence="3 4">
    <name type="scientific">Acetobacter musti</name>
    <dbReference type="NCBI Taxonomy" id="864732"/>
    <lineage>
        <taxon>Bacteria</taxon>
        <taxon>Pseudomonadati</taxon>
        <taxon>Pseudomonadota</taxon>
        <taxon>Alphaproteobacteria</taxon>
        <taxon>Acetobacterales</taxon>
        <taxon>Acetobacteraceae</taxon>
        <taxon>Acetobacter</taxon>
    </lineage>
</organism>
<evidence type="ECO:0000313" key="4">
    <source>
        <dbReference type="Proteomes" id="UP000635278"/>
    </source>
</evidence>
<accession>A0ABX0JNJ5</accession>
<comment type="caution">
    <text evidence="3">The sequence shown here is derived from an EMBL/GenBank/DDBJ whole genome shotgun (WGS) entry which is preliminary data.</text>
</comment>
<keyword evidence="4" id="KW-1185">Reference proteome</keyword>
<dbReference type="PANTHER" id="PTHR33383:SF1">
    <property type="entry name" value="MEMBRANE PROTEIN INSERTION EFFICIENCY FACTOR-RELATED"/>
    <property type="match status" value="1"/>
</dbReference>
<comment type="subcellular location">
    <subcellularLocation>
        <location evidence="1">Cell membrane</location>
        <topology evidence="1">Peripheral membrane protein</topology>
        <orientation evidence="1">Cytoplasmic side</orientation>
    </subcellularLocation>
</comment>
<gene>
    <name evidence="3" type="primary">yidD</name>
    <name evidence="3" type="ORF">GOB93_02120</name>
</gene>
<keyword evidence="1" id="KW-1003">Cell membrane</keyword>
<evidence type="ECO:0000313" key="3">
    <source>
        <dbReference type="EMBL" id="NHN83435.1"/>
    </source>
</evidence>
<feature type="region of interest" description="Disordered" evidence="2">
    <location>
        <begin position="84"/>
        <end position="107"/>
    </location>
</feature>
<comment type="function">
    <text evidence="1">Could be involved in insertion of integral membrane proteins into the membrane.</text>
</comment>
<dbReference type="RefSeq" id="WP_173581863.1">
    <property type="nucleotide sequence ID" value="NZ_WOTB01000002.1"/>
</dbReference>
<dbReference type="HAMAP" id="MF_00386">
    <property type="entry name" value="UPF0161_YidD"/>
    <property type="match status" value="1"/>
</dbReference>
<evidence type="ECO:0000256" key="2">
    <source>
        <dbReference type="SAM" id="MobiDB-lite"/>
    </source>
</evidence>
<dbReference type="PANTHER" id="PTHR33383">
    <property type="entry name" value="MEMBRANE PROTEIN INSERTION EFFICIENCY FACTOR-RELATED"/>
    <property type="match status" value="1"/>
</dbReference>
<name>A0ABX0JNJ5_9PROT</name>
<sequence length="107" mass="11261">MSGNCPETGSAPGPAGRIASGLLIGIMHFWRIALSPMTGPNCRFHPTCSCYGIEAVSQHGSLRGGWLTMKRILRCNPWSAGGYDPVPPHAETGKSHVSDEGTAGNRA</sequence>
<keyword evidence="1" id="KW-0472">Membrane</keyword>
<dbReference type="NCBIfam" id="TIGR00278">
    <property type="entry name" value="membrane protein insertion efficiency factor YidD"/>
    <property type="match status" value="1"/>
</dbReference>